<accession>A0AC61QL76</accession>
<evidence type="ECO:0000313" key="1">
    <source>
        <dbReference type="EMBL" id="TDF74703.1"/>
    </source>
</evidence>
<reference evidence="1" key="1">
    <citation type="submission" date="2019-03" db="EMBL/GenBank/DDBJ databases">
        <title>Candidatus Syntrophosphaera thermopropionivorans: a novel player in syntrophic propionate oxidation during anaerobic digestion.</title>
        <authorList>
            <person name="Dyksma S."/>
        </authorList>
    </citation>
    <scope>NUCLEOTIDE SEQUENCE</scope>
    <source>
        <strain evidence="1">W5</strain>
    </source>
</reference>
<gene>
    <name evidence="1" type="primary">tgt</name>
    <name evidence="1" type="ORF">E0946_01065</name>
</gene>
<keyword evidence="2" id="KW-1185">Reference proteome</keyword>
<keyword evidence="1" id="KW-0808">Transferase</keyword>
<dbReference type="EC" id="2.4.2.29" evidence="1"/>
<name>A0AC61QL76_9BACT</name>
<keyword evidence="1" id="KW-0328">Glycosyltransferase</keyword>
<protein>
    <submittedName>
        <fullName evidence="1">tRNA guanosine(34) transglycosylase Tgt</fullName>
        <ecNumber evidence="1">2.4.2.29</ecNumber>
    </submittedName>
</protein>
<dbReference type="EMBL" id="SMOG01000001">
    <property type="protein sequence ID" value="TDF74703.1"/>
    <property type="molecule type" value="Genomic_DNA"/>
</dbReference>
<proteinExistence type="predicted"/>
<evidence type="ECO:0000313" key="2">
    <source>
        <dbReference type="Proteomes" id="UP000294588"/>
    </source>
</evidence>
<dbReference type="Proteomes" id="UP000294588">
    <property type="component" value="Unassembled WGS sequence"/>
</dbReference>
<comment type="caution">
    <text evidence="1">The sequence shown here is derived from an EMBL/GenBank/DDBJ whole genome shotgun (WGS) entry which is preliminary data.</text>
</comment>
<sequence length="369" mass="41798">MFKFQLEKVSNKARAATITTSHGKIKTPVFMPVGTVGTVKAMSPEELEKCHTQIILGNTYHLYMRPGYELIQQAGGLHKFIAWKHPILTDSGGFQVMSLAGLRKITNEGVKFQSHLDGSTHFFTPESVIAIQEALGADIIMSFDECPPFPSTREYVEKSLQRTLKWAERGKAAFHNYKNQALFGIVQGGIYEDLREKAAKTLMEMDFPGYAIGGLAVGEDKADMFRITNFLNDILPADKPRYLMGVGTPSDLLLNIANGVDMFDCVMPTRNARKGSIFTRQGKMIIKAARYKDDFQPIDKQCGCYTCKHFSRAYIRHLITMNEILGMRLTTIHSLYFYNELMEMARQAIMEDRYEEFLAEMLPVLDRVI</sequence>
<organism evidence="1 2">
    <name type="scientific">Candidatus Syntrophosphaera thermopropionivorans</name>
    <dbReference type="NCBI Taxonomy" id="2593015"/>
    <lineage>
        <taxon>Bacteria</taxon>
        <taxon>Pseudomonadati</taxon>
        <taxon>Candidatus Cloacimonadota</taxon>
        <taxon>Candidatus Cloacimonadia</taxon>
        <taxon>Candidatus Cloacimonadales</taxon>
        <taxon>Candidatus Cloacimonadaceae</taxon>
        <taxon>Candidatus Syntrophosphaera</taxon>
    </lineage>
</organism>